<name>A0AA88XS72_PINIB</name>
<evidence type="ECO:0000256" key="5">
    <source>
        <dbReference type="SAM" id="Phobius"/>
    </source>
</evidence>
<evidence type="ECO:0000256" key="3">
    <source>
        <dbReference type="ARBA" id="ARBA00022989"/>
    </source>
</evidence>
<proteinExistence type="predicted"/>
<evidence type="ECO:0000313" key="7">
    <source>
        <dbReference type="EMBL" id="KAK3087632.1"/>
    </source>
</evidence>
<comment type="caution">
    <text evidence="7">The sequence shown here is derived from an EMBL/GenBank/DDBJ whole genome shotgun (WGS) entry which is preliminary data.</text>
</comment>
<dbReference type="AlphaFoldDB" id="A0AA88XS72"/>
<dbReference type="PANTHER" id="PTHR23241">
    <property type="entry name" value="LATE EMBRYOGENESIS ABUNDANT PLANTS LEA-RELATED"/>
    <property type="match status" value="1"/>
</dbReference>
<keyword evidence="4 5" id="KW-0472">Membrane</keyword>
<protein>
    <recommendedName>
        <fullName evidence="6">TMEM205-like domain-containing protein</fullName>
    </recommendedName>
</protein>
<gene>
    <name evidence="7" type="ORF">FSP39_008639</name>
</gene>
<dbReference type="InterPro" id="IPR025423">
    <property type="entry name" value="TMEM205-like"/>
</dbReference>
<reference evidence="7" key="1">
    <citation type="submission" date="2019-08" db="EMBL/GenBank/DDBJ databases">
        <title>The improved chromosome-level genome for the pearl oyster Pinctada fucata martensii using PacBio sequencing and Hi-C.</title>
        <authorList>
            <person name="Zheng Z."/>
        </authorList>
    </citation>
    <scope>NUCLEOTIDE SEQUENCE</scope>
    <source>
        <strain evidence="7">ZZ-2019</strain>
        <tissue evidence="7">Adductor muscle</tissue>
    </source>
</reference>
<sequence length="148" mass="17387">MIMILTIPRYWFGQLQARIFPIFFSYGTIMSAVTMTTFFILRKDNDGTVHFRMTCGLFVSFTMSLLNLCVLSGLIVDIMRKRFDLEKESGLSMKIGFVDMSPLDGNDVYQRVNWKFRFFHKLNGLTNIFGMLGQFVYLFYLKDFVEMK</sequence>
<evidence type="ECO:0000256" key="2">
    <source>
        <dbReference type="ARBA" id="ARBA00022692"/>
    </source>
</evidence>
<keyword evidence="2 5" id="KW-0812">Transmembrane</keyword>
<evidence type="ECO:0000256" key="4">
    <source>
        <dbReference type="ARBA" id="ARBA00023136"/>
    </source>
</evidence>
<evidence type="ECO:0000259" key="6">
    <source>
        <dbReference type="Pfam" id="PF13664"/>
    </source>
</evidence>
<feature type="transmembrane region" description="Helical" evidence="5">
    <location>
        <begin position="122"/>
        <end position="141"/>
    </location>
</feature>
<feature type="transmembrane region" description="Helical" evidence="5">
    <location>
        <begin position="20"/>
        <end position="41"/>
    </location>
</feature>
<feature type="domain" description="TMEM205-like" evidence="6">
    <location>
        <begin position="3"/>
        <end position="82"/>
    </location>
</feature>
<evidence type="ECO:0000313" key="8">
    <source>
        <dbReference type="Proteomes" id="UP001186944"/>
    </source>
</evidence>
<dbReference type="PANTHER" id="PTHR23241:SF102">
    <property type="entry name" value="LD23009P"/>
    <property type="match status" value="1"/>
</dbReference>
<dbReference type="Pfam" id="PF13664">
    <property type="entry name" value="DUF4149"/>
    <property type="match status" value="1"/>
</dbReference>
<dbReference type="GO" id="GO:0016020">
    <property type="term" value="C:membrane"/>
    <property type="evidence" value="ECO:0007669"/>
    <property type="project" value="UniProtKB-SubCell"/>
</dbReference>
<keyword evidence="3 5" id="KW-1133">Transmembrane helix</keyword>
<evidence type="ECO:0000256" key="1">
    <source>
        <dbReference type="ARBA" id="ARBA00004370"/>
    </source>
</evidence>
<comment type="subcellular location">
    <subcellularLocation>
        <location evidence="1">Membrane</location>
    </subcellularLocation>
</comment>
<accession>A0AA88XS72</accession>
<dbReference type="InterPro" id="IPR053009">
    <property type="entry name" value="Xanthocillin_Biosynth-Assoc"/>
</dbReference>
<dbReference type="Proteomes" id="UP001186944">
    <property type="component" value="Unassembled WGS sequence"/>
</dbReference>
<dbReference type="EMBL" id="VSWD01000011">
    <property type="protein sequence ID" value="KAK3087632.1"/>
    <property type="molecule type" value="Genomic_DNA"/>
</dbReference>
<organism evidence="7 8">
    <name type="scientific">Pinctada imbricata</name>
    <name type="common">Atlantic pearl-oyster</name>
    <name type="synonym">Pinctada martensii</name>
    <dbReference type="NCBI Taxonomy" id="66713"/>
    <lineage>
        <taxon>Eukaryota</taxon>
        <taxon>Metazoa</taxon>
        <taxon>Spiralia</taxon>
        <taxon>Lophotrochozoa</taxon>
        <taxon>Mollusca</taxon>
        <taxon>Bivalvia</taxon>
        <taxon>Autobranchia</taxon>
        <taxon>Pteriomorphia</taxon>
        <taxon>Pterioida</taxon>
        <taxon>Pterioidea</taxon>
        <taxon>Pteriidae</taxon>
        <taxon>Pinctada</taxon>
    </lineage>
</organism>
<keyword evidence="8" id="KW-1185">Reference proteome</keyword>
<feature type="transmembrane region" description="Helical" evidence="5">
    <location>
        <begin position="53"/>
        <end position="76"/>
    </location>
</feature>